<evidence type="ECO:0000256" key="3">
    <source>
        <dbReference type="ARBA" id="ARBA00022723"/>
    </source>
</evidence>
<dbReference type="InterPro" id="IPR011206">
    <property type="entry name" value="Citrate_lyase_beta/mcl1/mcl2"/>
</dbReference>
<dbReference type="EMBL" id="FNIT01000008">
    <property type="protein sequence ID" value="SDO59838.1"/>
    <property type="molecule type" value="Genomic_DNA"/>
</dbReference>
<evidence type="ECO:0000256" key="5">
    <source>
        <dbReference type="PIRSR" id="PIRSR015582-1"/>
    </source>
</evidence>
<feature type="binding site" evidence="5">
    <location>
        <position position="69"/>
    </location>
    <ligand>
        <name>substrate</name>
    </ligand>
</feature>
<dbReference type="Proteomes" id="UP000198793">
    <property type="component" value="Unassembled WGS sequence"/>
</dbReference>
<dbReference type="InterPro" id="IPR005000">
    <property type="entry name" value="Aldolase/citrate-lyase_domain"/>
</dbReference>
<dbReference type="PANTHER" id="PTHR32308">
    <property type="entry name" value="LYASE BETA SUBUNIT, PUTATIVE (AFU_ORTHOLOGUE AFUA_4G13030)-RELATED"/>
    <property type="match status" value="1"/>
</dbReference>
<gene>
    <name evidence="8" type="ORF">SAMN05192530_108165</name>
</gene>
<dbReference type="RefSeq" id="WP_090675790.1">
    <property type="nucleotide sequence ID" value="NZ_FNIT01000008.1"/>
</dbReference>
<dbReference type="GO" id="GO:0006107">
    <property type="term" value="P:oxaloacetate metabolic process"/>
    <property type="evidence" value="ECO:0007669"/>
    <property type="project" value="TreeGrafter"/>
</dbReference>
<dbReference type="OrthoDB" id="9800547at2"/>
<dbReference type="PIRSF" id="PIRSF015582">
    <property type="entry name" value="Cit_lyase_B"/>
    <property type="match status" value="1"/>
</dbReference>
<accession>A0A1H0KV75</accession>
<dbReference type="PANTHER" id="PTHR32308:SF10">
    <property type="entry name" value="CITRATE LYASE SUBUNIT BETA"/>
    <property type="match status" value="1"/>
</dbReference>
<dbReference type="InterPro" id="IPR040442">
    <property type="entry name" value="Pyrv_kinase-like_dom_sf"/>
</dbReference>
<evidence type="ECO:0000256" key="2">
    <source>
        <dbReference type="ARBA" id="ARBA00005568"/>
    </source>
</evidence>
<dbReference type="InterPro" id="IPR015813">
    <property type="entry name" value="Pyrv/PenolPyrv_kinase-like_dom"/>
</dbReference>
<dbReference type="Pfam" id="PF03328">
    <property type="entry name" value="HpcH_HpaI"/>
    <property type="match status" value="1"/>
</dbReference>
<evidence type="ECO:0000256" key="1">
    <source>
        <dbReference type="ARBA" id="ARBA00001946"/>
    </source>
</evidence>
<comment type="similarity">
    <text evidence="2">Belongs to the HpcH/HpaI aldolase family.</text>
</comment>
<keyword evidence="8" id="KW-0456">Lyase</keyword>
<reference evidence="8 9" key="1">
    <citation type="submission" date="2016-10" db="EMBL/GenBank/DDBJ databases">
        <authorList>
            <person name="de Groot N.N."/>
        </authorList>
    </citation>
    <scope>NUCLEOTIDE SEQUENCE [LARGE SCALE GENOMIC DNA]</scope>
    <source>
        <strain evidence="9">L7-484,KACC 16230,DSM 25025</strain>
    </source>
</reference>
<feature type="domain" description="HpcH/HpaI aldolase/citrate lyase" evidence="7">
    <location>
        <begin position="8"/>
        <end position="224"/>
    </location>
</feature>
<dbReference type="AlphaFoldDB" id="A0A1H0KV75"/>
<proteinExistence type="inferred from homology"/>
<evidence type="ECO:0000256" key="4">
    <source>
        <dbReference type="ARBA" id="ARBA00022842"/>
    </source>
</evidence>
<keyword evidence="9" id="KW-1185">Reference proteome</keyword>
<comment type="cofactor">
    <cofactor evidence="1">
        <name>Mg(2+)</name>
        <dbReference type="ChEBI" id="CHEBI:18420"/>
    </cofactor>
</comment>
<evidence type="ECO:0000313" key="9">
    <source>
        <dbReference type="Proteomes" id="UP000198793"/>
    </source>
</evidence>
<dbReference type="GO" id="GO:0016829">
    <property type="term" value="F:lyase activity"/>
    <property type="evidence" value="ECO:0007669"/>
    <property type="project" value="UniProtKB-KW"/>
</dbReference>
<feature type="binding site" evidence="6">
    <location>
        <position position="156"/>
    </location>
    <ligand>
        <name>Mg(2+)</name>
        <dbReference type="ChEBI" id="CHEBI:18420"/>
    </ligand>
</feature>
<dbReference type="GO" id="GO:0000287">
    <property type="term" value="F:magnesium ion binding"/>
    <property type="evidence" value="ECO:0007669"/>
    <property type="project" value="TreeGrafter"/>
</dbReference>
<evidence type="ECO:0000313" key="8">
    <source>
        <dbReference type="EMBL" id="SDO59838.1"/>
    </source>
</evidence>
<feature type="binding site" evidence="5">
    <location>
        <position position="127"/>
    </location>
    <ligand>
        <name>substrate</name>
    </ligand>
</feature>
<protein>
    <submittedName>
        <fullName evidence="8">Citrate lyase subunit beta / citryl-CoA lyase</fullName>
    </submittedName>
</protein>
<feature type="binding site" evidence="6">
    <location>
        <position position="127"/>
    </location>
    <ligand>
        <name>Mg(2+)</name>
        <dbReference type="ChEBI" id="CHEBI:18420"/>
    </ligand>
</feature>
<organism evidence="8 9">
    <name type="scientific">Aureimonas jatrophae</name>
    <dbReference type="NCBI Taxonomy" id="1166073"/>
    <lineage>
        <taxon>Bacteria</taxon>
        <taxon>Pseudomonadati</taxon>
        <taxon>Pseudomonadota</taxon>
        <taxon>Alphaproteobacteria</taxon>
        <taxon>Hyphomicrobiales</taxon>
        <taxon>Aurantimonadaceae</taxon>
        <taxon>Aureimonas</taxon>
    </lineage>
</organism>
<evidence type="ECO:0000259" key="7">
    <source>
        <dbReference type="Pfam" id="PF03328"/>
    </source>
</evidence>
<keyword evidence="3 6" id="KW-0479">Metal-binding</keyword>
<name>A0A1H0KV75_9HYPH</name>
<keyword evidence="4 6" id="KW-0460">Magnesium</keyword>
<dbReference type="SUPFAM" id="SSF51621">
    <property type="entry name" value="Phosphoenolpyruvate/pyruvate domain"/>
    <property type="match status" value="1"/>
</dbReference>
<dbReference type="STRING" id="1166073.SAMN05192530_108165"/>
<dbReference type="Gene3D" id="3.20.20.60">
    <property type="entry name" value="Phosphoenolpyruvate-binding domains"/>
    <property type="match status" value="1"/>
</dbReference>
<evidence type="ECO:0000256" key="6">
    <source>
        <dbReference type="PIRSR" id="PIRSR015582-2"/>
    </source>
</evidence>
<sequence>MLDAPLLRSALFVPAGNARALARAANLKADALLFDLEDSAAPAEKDAARERLRDYLRATPKGRALRVVRINPLQSREGTEDLLMARAVRADAVLLPKVSGPQDLEEAGEALVQADAPDTMRLWAMIETPHGVLASAAIAGVPGRWRPGALVLGPNDLALSADLVVSPGRAELMPFLGPVIVAGAAYGVPVLDGVFNDFGDEPGFRAECVQGRAMGLAGKTLIHPTQIPPANQLFRPSEDEMRRAEAIRAAFADPVYAGRGVIRLDGRMVERLHLEQAERLLARAALARQIDQSDEESPS</sequence>